<dbReference type="Pfam" id="PF01546">
    <property type="entry name" value="Peptidase_M20"/>
    <property type="match status" value="1"/>
</dbReference>
<accession>A0A0D8I9K3</accession>
<dbReference type="FunFam" id="3.30.70.360:FF:000001">
    <property type="entry name" value="N-acetyldiaminopimelate deacetylase"/>
    <property type="match status" value="1"/>
</dbReference>
<dbReference type="EMBL" id="CP009687">
    <property type="protein sequence ID" value="AKL95727.1"/>
    <property type="molecule type" value="Genomic_DNA"/>
</dbReference>
<reference evidence="3 4" key="1">
    <citation type="submission" date="2014-10" db="EMBL/GenBank/DDBJ databases">
        <title>Genome sequence of Clostridium aceticum DSM 1496.</title>
        <authorList>
            <person name="Poehlein A."/>
            <person name="Schiel-Bengelsdorf B."/>
            <person name="Gottschalk G."/>
            <person name="Duerre P."/>
            <person name="Daniel R."/>
        </authorList>
    </citation>
    <scope>NUCLEOTIDE SEQUENCE [LARGE SCALE GENOMIC DNA]</scope>
    <source>
        <strain evidence="3 4">DSM 1496</strain>
    </source>
</reference>
<dbReference type="PATRIC" id="fig|84022.5.peg.424"/>
<dbReference type="KEGG" id="cace:CACET_c22810"/>
<dbReference type="PANTHER" id="PTHR11014:SF63">
    <property type="entry name" value="METALLOPEPTIDASE, PUTATIVE (AFU_ORTHOLOGUE AFUA_6G09600)-RELATED"/>
    <property type="match status" value="1"/>
</dbReference>
<feature type="binding site" evidence="2">
    <location>
        <position position="162"/>
    </location>
    <ligand>
        <name>Mn(2+)</name>
        <dbReference type="ChEBI" id="CHEBI:29035"/>
        <label>2</label>
    </ligand>
</feature>
<dbReference type="GO" id="GO:0046872">
    <property type="term" value="F:metal ion binding"/>
    <property type="evidence" value="ECO:0007669"/>
    <property type="project" value="UniProtKB-KW"/>
</dbReference>
<dbReference type="InterPro" id="IPR002933">
    <property type="entry name" value="Peptidase_M20"/>
</dbReference>
<gene>
    <name evidence="3" type="primary">yhaA</name>
    <name evidence="3" type="ORF">CACET_c22810</name>
</gene>
<evidence type="ECO:0000256" key="1">
    <source>
        <dbReference type="ARBA" id="ARBA00022801"/>
    </source>
</evidence>
<dbReference type="PIRSF" id="PIRSF005962">
    <property type="entry name" value="Pept_M20D_amidohydro"/>
    <property type="match status" value="1"/>
</dbReference>
<dbReference type="STRING" id="84022.CACET_c22810"/>
<dbReference type="EC" id="3.5.1.-" evidence="3"/>
<protein>
    <submittedName>
        <fullName evidence="3">Amidohydrolase YhaA</fullName>
        <ecNumber evidence="3">3.5.1.-</ecNumber>
    </submittedName>
</protein>
<feature type="binding site" evidence="2">
    <location>
        <position position="136"/>
    </location>
    <ligand>
        <name>Mn(2+)</name>
        <dbReference type="ChEBI" id="CHEBI:29035"/>
        <label>2</label>
    </ligand>
</feature>
<sequence>MNVVNLSKDIQEKIVQWRRALHQIPEIGLETPKTAAYVAQQLEALQIPYQTGVGGFGVVGLIKGNDPGKTIALRADMDGLAIKEETGLPFAATNGNMHACGHDAHTAMLLGAAEILQANRHLIKGNVKLIFQPGEEGPGGAKPMIDDGVLENPKVDSVLGLHIGVLFKEMKPGEVWVSYGNLMACLDSFYVKIKGKGCHGAMPDTGVDPIAITGQVISSLQTIISRELKPTNPGVLTIGKLHGGRAYNIIPEFVEIEGTVRATDQGEREKIAKRIEEIVASITKGMRGDYEYEYTFGYPPLVNDPQFTQEFVETAKKIVSIDEIKTASAPTMGGEDMAYFLERVPGTFFFFGGGNEEKGIIYPHHNPKFDVDEEVFYRGTALLVQGAIDWLEKHQ</sequence>
<feature type="binding site" evidence="2">
    <location>
        <position position="365"/>
    </location>
    <ligand>
        <name>Mn(2+)</name>
        <dbReference type="ChEBI" id="CHEBI:29035"/>
        <label>2</label>
    </ligand>
</feature>
<name>A0A0D8I9K3_9CLOT</name>
<dbReference type="GO" id="GO:0050118">
    <property type="term" value="F:N-acetyldiaminopimelate deacetylase activity"/>
    <property type="evidence" value="ECO:0007669"/>
    <property type="project" value="UniProtKB-ARBA"/>
</dbReference>
<dbReference type="NCBIfam" id="TIGR01891">
    <property type="entry name" value="amidohydrolases"/>
    <property type="match status" value="1"/>
</dbReference>
<dbReference type="InterPro" id="IPR011650">
    <property type="entry name" value="Peptidase_M20_dimer"/>
</dbReference>
<dbReference type="AlphaFoldDB" id="A0A0D8I9K3"/>
<dbReference type="InterPro" id="IPR036264">
    <property type="entry name" value="Bact_exopeptidase_dim_dom"/>
</dbReference>
<dbReference type="SUPFAM" id="SSF53187">
    <property type="entry name" value="Zn-dependent exopeptidases"/>
    <property type="match status" value="1"/>
</dbReference>
<comment type="cofactor">
    <cofactor evidence="2">
        <name>Mn(2+)</name>
        <dbReference type="ChEBI" id="CHEBI:29035"/>
    </cofactor>
    <text evidence="2">The Mn(2+) ion enhances activity.</text>
</comment>
<dbReference type="OrthoDB" id="9776731at2"/>
<dbReference type="InterPro" id="IPR017439">
    <property type="entry name" value="Amidohydrolase"/>
</dbReference>
<keyword evidence="2" id="KW-0464">Manganese</keyword>
<evidence type="ECO:0000313" key="3">
    <source>
        <dbReference type="EMBL" id="AKL95727.1"/>
    </source>
</evidence>
<keyword evidence="2" id="KW-0479">Metal-binding</keyword>
<keyword evidence="1 3" id="KW-0378">Hydrolase</keyword>
<dbReference type="GO" id="GO:0019877">
    <property type="term" value="P:diaminopimelate biosynthetic process"/>
    <property type="evidence" value="ECO:0007669"/>
    <property type="project" value="UniProtKB-ARBA"/>
</dbReference>
<dbReference type="Pfam" id="PF07687">
    <property type="entry name" value="M20_dimer"/>
    <property type="match status" value="1"/>
</dbReference>
<dbReference type="Proteomes" id="UP000035704">
    <property type="component" value="Chromosome"/>
</dbReference>
<feature type="binding site" evidence="2">
    <location>
        <position position="102"/>
    </location>
    <ligand>
        <name>Mn(2+)</name>
        <dbReference type="ChEBI" id="CHEBI:29035"/>
        <label>2</label>
    </ligand>
</feature>
<keyword evidence="4" id="KW-1185">Reference proteome</keyword>
<dbReference type="RefSeq" id="WP_044824983.1">
    <property type="nucleotide sequence ID" value="NZ_CP009687.1"/>
</dbReference>
<feature type="binding site" evidence="2">
    <location>
        <position position="100"/>
    </location>
    <ligand>
        <name>Mn(2+)</name>
        <dbReference type="ChEBI" id="CHEBI:29035"/>
        <label>2</label>
    </ligand>
</feature>
<proteinExistence type="predicted"/>
<dbReference type="PANTHER" id="PTHR11014">
    <property type="entry name" value="PEPTIDASE M20 FAMILY MEMBER"/>
    <property type="match status" value="1"/>
</dbReference>
<evidence type="ECO:0000313" key="4">
    <source>
        <dbReference type="Proteomes" id="UP000035704"/>
    </source>
</evidence>
<dbReference type="Gene3D" id="3.30.70.360">
    <property type="match status" value="1"/>
</dbReference>
<dbReference type="SUPFAM" id="SSF55031">
    <property type="entry name" value="Bacterial exopeptidase dimerisation domain"/>
    <property type="match status" value="1"/>
</dbReference>
<dbReference type="Gene3D" id="3.40.630.10">
    <property type="entry name" value="Zn peptidases"/>
    <property type="match status" value="1"/>
</dbReference>
<evidence type="ECO:0000256" key="2">
    <source>
        <dbReference type="PIRSR" id="PIRSR005962-1"/>
    </source>
</evidence>
<organism evidence="3 4">
    <name type="scientific">Clostridium aceticum</name>
    <dbReference type="NCBI Taxonomy" id="84022"/>
    <lineage>
        <taxon>Bacteria</taxon>
        <taxon>Bacillati</taxon>
        <taxon>Bacillota</taxon>
        <taxon>Clostridia</taxon>
        <taxon>Eubacteriales</taxon>
        <taxon>Clostridiaceae</taxon>
        <taxon>Clostridium</taxon>
    </lineage>
</organism>